<proteinExistence type="predicted"/>
<sequence>MILGPNEPSLEQLNFVPEPLVNDMLRLYYASCKTSGLHGHTSKWFMCTVCHQPFTLIHPDCYDSDKFHLHEDWHFLKYAFLWRNTDAYDHDEIHEKRGVLWSSLNILPDWLPARDSLTDFMHAAYLGEVKHVIQDILVGGGMFVKHGHQDKPLEKLEAFLKTVWWPSTIGCLATGGLGKADQWRNFTTVLVVTLYVSWQIDGKILDENVSHLK</sequence>
<comment type="caution">
    <text evidence="1">The sequence shown here is derived from an EMBL/GenBank/DDBJ whole genome shotgun (WGS) entry which is preliminary data.</text>
</comment>
<evidence type="ECO:0000313" key="1">
    <source>
        <dbReference type="EMBL" id="OBZ72321.1"/>
    </source>
</evidence>
<gene>
    <name evidence="1" type="ORF">A0H81_07736</name>
</gene>
<dbReference type="Proteomes" id="UP000092993">
    <property type="component" value="Unassembled WGS sequence"/>
</dbReference>
<dbReference type="STRING" id="5627.A0A1C7M5X2"/>
<name>A0A1C7M5X2_GRIFR</name>
<organism evidence="1 2">
    <name type="scientific">Grifola frondosa</name>
    <name type="common">Maitake</name>
    <name type="synonym">Polyporus frondosus</name>
    <dbReference type="NCBI Taxonomy" id="5627"/>
    <lineage>
        <taxon>Eukaryota</taxon>
        <taxon>Fungi</taxon>
        <taxon>Dikarya</taxon>
        <taxon>Basidiomycota</taxon>
        <taxon>Agaricomycotina</taxon>
        <taxon>Agaricomycetes</taxon>
        <taxon>Polyporales</taxon>
        <taxon>Grifolaceae</taxon>
        <taxon>Grifola</taxon>
    </lineage>
</organism>
<dbReference type="OrthoDB" id="3248986at2759"/>
<accession>A0A1C7M5X2</accession>
<dbReference type="EMBL" id="LUGG01000009">
    <property type="protein sequence ID" value="OBZ72321.1"/>
    <property type="molecule type" value="Genomic_DNA"/>
</dbReference>
<evidence type="ECO:0000313" key="2">
    <source>
        <dbReference type="Proteomes" id="UP000092993"/>
    </source>
</evidence>
<keyword evidence="2" id="KW-1185">Reference proteome</keyword>
<protein>
    <submittedName>
        <fullName evidence="1">Uncharacterized protein</fullName>
    </submittedName>
</protein>
<dbReference type="AlphaFoldDB" id="A0A1C7M5X2"/>
<reference evidence="1 2" key="1">
    <citation type="submission" date="2016-03" db="EMBL/GenBank/DDBJ databases">
        <title>Whole genome sequencing of Grifola frondosa 9006-11.</title>
        <authorList>
            <person name="Min B."/>
            <person name="Park H."/>
            <person name="Kim J.-G."/>
            <person name="Cho H."/>
            <person name="Oh Y.-L."/>
            <person name="Kong W.-S."/>
            <person name="Choi I.-G."/>
        </authorList>
    </citation>
    <scope>NUCLEOTIDE SEQUENCE [LARGE SCALE GENOMIC DNA]</scope>
    <source>
        <strain evidence="1 2">9006-11</strain>
    </source>
</reference>